<evidence type="ECO:0000313" key="2">
    <source>
        <dbReference type="Proteomes" id="UP000269883"/>
    </source>
</evidence>
<organism evidence="1 2">
    <name type="scientific">Desulfovibrio ferrophilus</name>
    <dbReference type="NCBI Taxonomy" id="241368"/>
    <lineage>
        <taxon>Bacteria</taxon>
        <taxon>Pseudomonadati</taxon>
        <taxon>Thermodesulfobacteriota</taxon>
        <taxon>Desulfovibrionia</taxon>
        <taxon>Desulfovibrionales</taxon>
        <taxon>Desulfovibrionaceae</taxon>
        <taxon>Desulfovibrio</taxon>
    </lineage>
</organism>
<name>A0A2Z6AX40_9BACT</name>
<keyword evidence="2" id="KW-1185">Reference proteome</keyword>
<gene>
    <name evidence="1" type="ORF">DFE_0990</name>
</gene>
<dbReference type="KEGG" id="dfl:DFE_0990"/>
<protein>
    <submittedName>
        <fullName evidence="1">Uncharacterized protein</fullName>
    </submittedName>
</protein>
<accession>A0A2Z6AX40</accession>
<dbReference type="AlphaFoldDB" id="A0A2Z6AX40"/>
<dbReference type="EMBL" id="AP017378">
    <property type="protein sequence ID" value="BBD07716.1"/>
    <property type="molecule type" value="Genomic_DNA"/>
</dbReference>
<dbReference type="OrthoDB" id="5186494at2"/>
<proteinExistence type="predicted"/>
<reference evidence="1 2" key="1">
    <citation type="journal article" date="2018" name="Sci. Adv.">
        <title>Multi-heme cytochromes provide a pathway for survival in energy-limited environments.</title>
        <authorList>
            <person name="Deng X."/>
            <person name="Dohmae N."/>
            <person name="Nealson K.H."/>
            <person name="Hashimoto K."/>
            <person name="Okamoto A."/>
        </authorList>
    </citation>
    <scope>NUCLEOTIDE SEQUENCE [LARGE SCALE GENOMIC DNA]</scope>
    <source>
        <strain evidence="1 2">IS5</strain>
    </source>
</reference>
<dbReference type="RefSeq" id="WP_126377205.1">
    <property type="nucleotide sequence ID" value="NZ_AP017378.1"/>
</dbReference>
<sequence length="234" mass="27150">MTIKEYLEKIEIKSQAIFKRSIQNIEYFGSANHFSTCISDFSSQINDINDKNMLAKVCSQLEYSYINLAYGMYRQAFSSLRLAMEMGLGAAFFSVHKLEQYEWVNGRADIIWSKLTDKNNGVLSKRYALAFFPELEGYIEEYNKKATSVYRQLSEYVHGNNETWGKNGLILTYQQDLVDLFFGYFKQVAEIILFVLSCRHLKSFSDIQADDLLFLREEMNHIAPIRELLGGPKE</sequence>
<evidence type="ECO:0000313" key="1">
    <source>
        <dbReference type="EMBL" id="BBD07716.1"/>
    </source>
</evidence>
<dbReference type="Proteomes" id="UP000269883">
    <property type="component" value="Chromosome"/>
</dbReference>